<reference evidence="1" key="1">
    <citation type="submission" date="2023-03" db="EMBL/GenBank/DDBJ databases">
        <title>Massive genome expansion in bonnet fungi (Mycena s.s.) driven by repeated elements and novel gene families across ecological guilds.</title>
        <authorList>
            <consortium name="Lawrence Berkeley National Laboratory"/>
            <person name="Harder C.B."/>
            <person name="Miyauchi S."/>
            <person name="Viragh M."/>
            <person name="Kuo A."/>
            <person name="Thoen E."/>
            <person name="Andreopoulos B."/>
            <person name="Lu D."/>
            <person name="Skrede I."/>
            <person name="Drula E."/>
            <person name="Henrissat B."/>
            <person name="Morin E."/>
            <person name="Kohler A."/>
            <person name="Barry K."/>
            <person name="LaButti K."/>
            <person name="Morin E."/>
            <person name="Salamov A."/>
            <person name="Lipzen A."/>
            <person name="Mereny Z."/>
            <person name="Hegedus B."/>
            <person name="Baldrian P."/>
            <person name="Stursova M."/>
            <person name="Weitz H."/>
            <person name="Taylor A."/>
            <person name="Grigoriev I.V."/>
            <person name="Nagy L.G."/>
            <person name="Martin F."/>
            <person name="Kauserud H."/>
        </authorList>
    </citation>
    <scope>NUCLEOTIDE SEQUENCE</scope>
    <source>
        <strain evidence="1">CBHHK200</strain>
    </source>
</reference>
<sequence length="92" mass="10060">MAEDVKRTFDSNVRVPTPAERVFSSGSLTGTKWCNSLTTELFEALQLLKSAYRDGHISAGALAARHLAALLAELDADFGFTAEKDEKDEDKL</sequence>
<evidence type="ECO:0000313" key="1">
    <source>
        <dbReference type="EMBL" id="KAJ7033536.1"/>
    </source>
</evidence>
<comment type="caution">
    <text evidence="1">The sequence shown here is derived from an EMBL/GenBank/DDBJ whole genome shotgun (WGS) entry which is preliminary data.</text>
</comment>
<accession>A0AAD6SUX2</accession>
<dbReference type="Proteomes" id="UP001218188">
    <property type="component" value="Unassembled WGS sequence"/>
</dbReference>
<evidence type="ECO:0000313" key="2">
    <source>
        <dbReference type="Proteomes" id="UP001218188"/>
    </source>
</evidence>
<gene>
    <name evidence="1" type="ORF">C8F04DRAFT_1260791</name>
</gene>
<dbReference type="EMBL" id="JARJCM010000064">
    <property type="protein sequence ID" value="KAJ7033536.1"/>
    <property type="molecule type" value="Genomic_DNA"/>
</dbReference>
<protein>
    <submittedName>
        <fullName evidence="1">Uncharacterized protein</fullName>
    </submittedName>
</protein>
<name>A0AAD6SUX2_9AGAR</name>
<proteinExistence type="predicted"/>
<keyword evidence="2" id="KW-1185">Reference proteome</keyword>
<dbReference type="AlphaFoldDB" id="A0AAD6SUX2"/>
<organism evidence="1 2">
    <name type="scientific">Mycena alexandri</name>
    <dbReference type="NCBI Taxonomy" id="1745969"/>
    <lineage>
        <taxon>Eukaryota</taxon>
        <taxon>Fungi</taxon>
        <taxon>Dikarya</taxon>
        <taxon>Basidiomycota</taxon>
        <taxon>Agaricomycotina</taxon>
        <taxon>Agaricomycetes</taxon>
        <taxon>Agaricomycetidae</taxon>
        <taxon>Agaricales</taxon>
        <taxon>Marasmiineae</taxon>
        <taxon>Mycenaceae</taxon>
        <taxon>Mycena</taxon>
    </lineage>
</organism>